<dbReference type="InterPro" id="IPR050816">
    <property type="entry name" value="Flavin-dep_Halogenase_NPB"/>
</dbReference>
<evidence type="ECO:0000256" key="2">
    <source>
        <dbReference type="PIRSR" id="PIRSR011396-2"/>
    </source>
</evidence>
<keyword evidence="2" id="KW-0285">Flavoprotein</keyword>
<accession>A0A2T4YMJ7</accession>
<protein>
    <submittedName>
        <fullName evidence="3">Tryptophan halogenase</fullName>
    </submittedName>
</protein>
<sequence length="505" mass="56138">MTTPPIHRVVIAGGGTAGWMAAAAIARTMGRTVAVTLVESEAIGTVGVGESTIPPIVTFNRLLGINEAEFMRETQATFKLGILFDNWKDRGDTYFHSFGTTGKDHWSAGFQHFWLHGLTRGHHQPFDDYCLELRAALQGKFAHLPDGRMNYAYQLDSGLYARFLRKMAEADGTTRIEGRIAQVELNGESGDIAALTLDSGARIEGDLFLDCTGFRALLIEQALHAGFDDWTHFLPCDSAIAVQTESARPALPYTRAIAHDAGWQWRIPLQHRTGNGIVYCSRYLDHDAALERLLGTVEGPTLTEPNRIRFVTGARRQQWHRNCVAIGLSGGFMEPLESTSIHLIQRAILRLLRMFPSAGISPRDVAEFNEQQHTDMLQIRDFLILHYKATNRRDSAFWRQCASMPVPDSLAHKIALFRETGRVFRKNDELFAENSWVQVMLGQGIVPESYHPIATKMRDDELVRLLCGLRDTTNATVDALPDHAAYVAHYCSTAPSASAGSPHLG</sequence>
<dbReference type="SUPFAM" id="SSF51905">
    <property type="entry name" value="FAD/NAD(P)-binding domain"/>
    <property type="match status" value="1"/>
</dbReference>
<dbReference type="FunFam" id="3.50.50.60:FF:000280">
    <property type="entry name" value="Tryptophan halogenase"/>
    <property type="match status" value="1"/>
</dbReference>
<dbReference type="PANTHER" id="PTHR43747:SF4">
    <property type="entry name" value="FLAVIN-DEPENDENT TRYPTOPHAN HALOGENASE"/>
    <property type="match status" value="1"/>
</dbReference>
<dbReference type="InterPro" id="IPR006905">
    <property type="entry name" value="Flavin_halogenase"/>
</dbReference>
<name>A0A2T4YMJ7_9SPHN</name>
<comment type="caution">
    <text evidence="3">The sequence shown here is derived from an EMBL/GenBank/DDBJ whole genome shotgun (WGS) entry which is preliminary data.</text>
</comment>
<proteinExistence type="predicted"/>
<dbReference type="GO" id="GO:0004497">
    <property type="term" value="F:monooxygenase activity"/>
    <property type="evidence" value="ECO:0007669"/>
    <property type="project" value="InterPro"/>
</dbReference>
<feature type="active site" evidence="1">
    <location>
        <position position="79"/>
    </location>
</feature>
<dbReference type="RefSeq" id="WP_107933323.1">
    <property type="nucleotide sequence ID" value="NZ_PZZN01000003.1"/>
</dbReference>
<keyword evidence="2" id="KW-0274">FAD</keyword>
<dbReference type="EMBL" id="PZZN01000003">
    <property type="protein sequence ID" value="PTM44634.1"/>
    <property type="molecule type" value="Genomic_DNA"/>
</dbReference>
<feature type="binding site" evidence="2">
    <location>
        <position position="328"/>
    </location>
    <ligand>
        <name>FAD</name>
        <dbReference type="ChEBI" id="CHEBI:57692"/>
    </ligand>
</feature>
<dbReference type="PANTHER" id="PTHR43747">
    <property type="entry name" value="FAD-BINDING PROTEIN"/>
    <property type="match status" value="1"/>
</dbReference>
<feature type="binding site" evidence="2">
    <location>
        <begin position="14"/>
        <end position="17"/>
    </location>
    <ligand>
        <name>FAD</name>
        <dbReference type="ChEBI" id="CHEBI:57692"/>
    </ligand>
</feature>
<organism evidence="3 4">
    <name type="scientific">Sphingomonas aerolata</name>
    <dbReference type="NCBI Taxonomy" id="185951"/>
    <lineage>
        <taxon>Bacteria</taxon>
        <taxon>Pseudomonadati</taxon>
        <taxon>Pseudomonadota</taxon>
        <taxon>Alphaproteobacteria</taxon>
        <taxon>Sphingomonadales</taxon>
        <taxon>Sphingomonadaceae</taxon>
        <taxon>Sphingomonas</taxon>
    </lineage>
</organism>
<dbReference type="AlphaFoldDB" id="A0A2T4YMJ7"/>
<dbReference type="GO" id="GO:0000166">
    <property type="term" value="F:nucleotide binding"/>
    <property type="evidence" value="ECO:0007669"/>
    <property type="project" value="UniProtKB-KW"/>
</dbReference>
<dbReference type="InterPro" id="IPR036188">
    <property type="entry name" value="FAD/NAD-bd_sf"/>
</dbReference>
<dbReference type="Proteomes" id="UP000240996">
    <property type="component" value="Unassembled WGS sequence"/>
</dbReference>
<evidence type="ECO:0000313" key="4">
    <source>
        <dbReference type="Proteomes" id="UP000240996"/>
    </source>
</evidence>
<feature type="binding site" evidence="2">
    <location>
        <position position="341"/>
    </location>
    <ligand>
        <name>FAD</name>
        <dbReference type="ChEBI" id="CHEBI:57692"/>
    </ligand>
</feature>
<evidence type="ECO:0000256" key="1">
    <source>
        <dbReference type="PIRSR" id="PIRSR011396-1"/>
    </source>
</evidence>
<dbReference type="Gene3D" id="3.50.50.60">
    <property type="entry name" value="FAD/NAD(P)-binding domain"/>
    <property type="match status" value="1"/>
</dbReference>
<reference evidence="3 4" key="1">
    <citation type="submission" date="2018-04" db="EMBL/GenBank/DDBJ databases">
        <title>Genomic Encyclopedia of Type Strains, Phase III (KMG-III): the genomes of soil and plant-associated and newly described type strains.</title>
        <authorList>
            <person name="Whitman W."/>
        </authorList>
    </citation>
    <scope>NUCLEOTIDE SEQUENCE [LARGE SCALE GENOMIC DNA]</scope>
    <source>
        <strain evidence="3 4">NW12</strain>
    </source>
</reference>
<keyword evidence="4" id="KW-1185">Reference proteome</keyword>
<evidence type="ECO:0000313" key="3">
    <source>
        <dbReference type="EMBL" id="PTM44634.1"/>
    </source>
</evidence>
<keyword evidence="2" id="KW-0547">Nucleotide-binding</keyword>
<dbReference type="InterPro" id="IPR033856">
    <property type="entry name" value="Trp_halogen"/>
</dbReference>
<dbReference type="Pfam" id="PF04820">
    <property type="entry name" value="Trp_halogenase"/>
    <property type="match status" value="1"/>
</dbReference>
<dbReference type="PIRSF" id="PIRSF011396">
    <property type="entry name" value="Trp_halogenase"/>
    <property type="match status" value="1"/>
</dbReference>
<feature type="binding site" evidence="2">
    <location>
        <position position="337"/>
    </location>
    <ligand>
        <name>FAD</name>
        <dbReference type="ChEBI" id="CHEBI:57692"/>
    </ligand>
</feature>
<feature type="binding site" evidence="2">
    <location>
        <position position="79"/>
    </location>
    <ligand>
        <name>7-chloro-L-tryptophan</name>
        <dbReference type="ChEBI" id="CHEBI:58713"/>
    </ligand>
</feature>
<gene>
    <name evidence="3" type="ORF">C8J24_2841</name>
</gene>